<keyword evidence="2" id="KW-1185">Reference proteome</keyword>
<accession>A0A8C7HS30</accession>
<proteinExistence type="predicted"/>
<evidence type="ECO:0000313" key="2">
    <source>
        <dbReference type="Proteomes" id="UP000694557"/>
    </source>
</evidence>
<reference evidence="1" key="2">
    <citation type="submission" date="2025-09" db="UniProtKB">
        <authorList>
            <consortium name="Ensembl"/>
        </authorList>
    </citation>
    <scope>IDENTIFICATION</scope>
</reference>
<dbReference type="Ensembl" id="ENSOKIT00005064502.1">
    <property type="protein sequence ID" value="ENSOKIP00005060682.1"/>
    <property type="gene ID" value="ENSOKIG00005026017.1"/>
</dbReference>
<dbReference type="AlphaFoldDB" id="A0A8C7HS30"/>
<organism evidence="1 2">
    <name type="scientific">Oncorhynchus kisutch</name>
    <name type="common">Coho salmon</name>
    <name type="synonym">Salmo kisutch</name>
    <dbReference type="NCBI Taxonomy" id="8019"/>
    <lineage>
        <taxon>Eukaryota</taxon>
        <taxon>Metazoa</taxon>
        <taxon>Chordata</taxon>
        <taxon>Craniata</taxon>
        <taxon>Vertebrata</taxon>
        <taxon>Euteleostomi</taxon>
        <taxon>Actinopterygii</taxon>
        <taxon>Neopterygii</taxon>
        <taxon>Teleostei</taxon>
        <taxon>Protacanthopterygii</taxon>
        <taxon>Salmoniformes</taxon>
        <taxon>Salmonidae</taxon>
        <taxon>Salmoninae</taxon>
        <taxon>Oncorhynchus</taxon>
    </lineage>
</organism>
<dbReference type="GeneTree" id="ENSGT01060000253399"/>
<name>A0A8C7HS30_ONCKI</name>
<sequence length="149" mass="16780">APPINGDGWHIWHLQAFLSHFLFTRYLSPTTKKHAKKKDLFSNLSNLSVNDHLMFERFVVASGEDIGAVKNESVDVVCTLVLCSAHRILRPYASINTMGPRSHHTAQEGDAFCLLEMDFLDGCEVVRATWKDLEATGFSELQLRHHSTS</sequence>
<dbReference type="Proteomes" id="UP000694557">
    <property type="component" value="Unassembled WGS sequence"/>
</dbReference>
<evidence type="ECO:0000313" key="1">
    <source>
        <dbReference type="Ensembl" id="ENSOKIP00005060682.1"/>
    </source>
</evidence>
<reference evidence="1" key="1">
    <citation type="submission" date="2025-08" db="UniProtKB">
        <authorList>
            <consortium name="Ensembl"/>
        </authorList>
    </citation>
    <scope>IDENTIFICATION</scope>
</reference>
<protein>
    <submittedName>
        <fullName evidence="1">Uncharacterized protein</fullName>
    </submittedName>
</protein>